<evidence type="ECO:0000256" key="8">
    <source>
        <dbReference type="ARBA" id="ARBA00023242"/>
    </source>
</evidence>
<dbReference type="InterPro" id="IPR036427">
    <property type="entry name" value="Bromodomain-like_sf"/>
</dbReference>
<feature type="region of interest" description="Disordered" evidence="15">
    <location>
        <begin position="1287"/>
        <end position="1311"/>
    </location>
</feature>
<feature type="domain" description="HMG box" evidence="17">
    <location>
        <begin position="1312"/>
        <end position="1362"/>
    </location>
</feature>
<dbReference type="FunFam" id="1.10.30.10:FF:000110">
    <property type="entry name" value="Polybromo 1"/>
    <property type="match status" value="1"/>
</dbReference>
<evidence type="ECO:0000256" key="1">
    <source>
        <dbReference type="ARBA" id="ARBA00004123"/>
    </source>
</evidence>
<dbReference type="FunFam" id="1.20.920.10:FF:000006">
    <property type="entry name" value="protein polybromo-1 isoform X1"/>
    <property type="match status" value="1"/>
</dbReference>
<dbReference type="SMART" id="SM00439">
    <property type="entry name" value="BAH"/>
    <property type="match status" value="2"/>
</dbReference>
<comment type="function">
    <text evidence="9">Involved in transcriptional activation and repression of select genes by chromatin remodeling (alteration of DNA-nucleosome topology). Required for the stability of the SWI/SNF chromatin remodeling complex SWI/SNF-B (PBAF). Acts as a negative regulator of cell proliferation.</text>
</comment>
<dbReference type="FunFam" id="1.20.920.10:FF:000010">
    <property type="entry name" value="protein polybromo-1 isoform X3"/>
    <property type="match status" value="1"/>
</dbReference>
<evidence type="ECO:0000256" key="14">
    <source>
        <dbReference type="PROSITE-ProRule" id="PRU00267"/>
    </source>
</evidence>
<dbReference type="PRINTS" id="PR00503">
    <property type="entry name" value="BROMODOMAIN"/>
</dbReference>
<dbReference type="InterPro" id="IPR018359">
    <property type="entry name" value="Bromodomain_CS"/>
</dbReference>
<evidence type="ECO:0000259" key="17">
    <source>
        <dbReference type="PROSITE" id="PS50118"/>
    </source>
</evidence>
<feature type="compositionally biased region" description="Basic and acidic residues" evidence="15">
    <location>
        <begin position="835"/>
        <end position="866"/>
    </location>
</feature>
<evidence type="ECO:0000256" key="15">
    <source>
        <dbReference type="SAM" id="MobiDB-lite"/>
    </source>
</evidence>
<feature type="domain" description="Bromo" evidence="16">
    <location>
        <begin position="64"/>
        <end position="134"/>
    </location>
</feature>
<dbReference type="SMART" id="SM00297">
    <property type="entry name" value="BROMO"/>
    <property type="match status" value="6"/>
</dbReference>
<keyword evidence="4" id="KW-0805">Transcription regulation</keyword>
<gene>
    <name evidence="19" type="primary">PBRM1</name>
</gene>
<name>A0A452V798_URSMA</name>
<dbReference type="CDD" id="cd21984">
    <property type="entry name" value="HMG-box_PB1"/>
    <property type="match status" value="1"/>
</dbReference>
<keyword evidence="8 14" id="KW-0539">Nucleus</keyword>
<evidence type="ECO:0000256" key="10">
    <source>
        <dbReference type="ARBA" id="ARBA00066109"/>
    </source>
</evidence>
<dbReference type="InterPro" id="IPR036910">
    <property type="entry name" value="HMG_box_dom_sf"/>
</dbReference>
<dbReference type="GO" id="GO:0003682">
    <property type="term" value="F:chromatin binding"/>
    <property type="evidence" value="ECO:0007669"/>
    <property type="project" value="InterPro"/>
</dbReference>
<feature type="domain" description="Bromo" evidence="16">
    <location>
        <begin position="200"/>
        <end position="270"/>
    </location>
</feature>
<feature type="compositionally biased region" description="Acidic residues" evidence="15">
    <location>
        <begin position="157"/>
        <end position="167"/>
    </location>
</feature>
<dbReference type="Pfam" id="PF01426">
    <property type="entry name" value="BAH"/>
    <property type="match status" value="2"/>
</dbReference>
<dbReference type="CDD" id="cd05518">
    <property type="entry name" value="Bromo_polybromo_IV"/>
    <property type="match status" value="1"/>
</dbReference>
<evidence type="ECO:0000256" key="4">
    <source>
        <dbReference type="ARBA" id="ARBA00023015"/>
    </source>
</evidence>
<dbReference type="GO" id="GO:0006338">
    <property type="term" value="P:chromatin remodeling"/>
    <property type="evidence" value="ECO:0007669"/>
    <property type="project" value="InterPro"/>
</dbReference>
<dbReference type="CDD" id="cd05520">
    <property type="entry name" value="Bromo_polybromo_III"/>
    <property type="match status" value="1"/>
</dbReference>
<evidence type="ECO:0000256" key="13">
    <source>
        <dbReference type="PROSITE-ProRule" id="PRU00035"/>
    </source>
</evidence>
<dbReference type="GO" id="GO:0016514">
    <property type="term" value="C:SWI/SNF complex"/>
    <property type="evidence" value="ECO:0007669"/>
    <property type="project" value="TreeGrafter"/>
</dbReference>
<evidence type="ECO:0000256" key="6">
    <source>
        <dbReference type="ARBA" id="ARBA00023125"/>
    </source>
</evidence>
<dbReference type="Gene3D" id="1.20.920.10">
    <property type="entry name" value="Bromodomain-like"/>
    <property type="match status" value="6"/>
</dbReference>
<dbReference type="PROSITE" id="PS50118">
    <property type="entry name" value="HMG_BOX_2"/>
    <property type="match status" value="1"/>
</dbReference>
<protein>
    <recommendedName>
        <fullName evidence="11">Protein polybromo-1</fullName>
    </recommendedName>
    <alternativeName>
        <fullName evidence="12">BRG1-associated factor 180</fullName>
    </alternativeName>
</protein>
<sequence length="1560" mass="179295">MGSKRRRATSPSSSVSGDFDDGHHSVSTPGPSRKRRRLSNLPTVDPIAVCHELYNTIRDYKDEQGRLLCELFIRAPKRRNQPDYYEVVSQPIDLMKIQQKLKMEEYDDVNLLTADFQLLFNNAKAYYKPDSPEYKAACKLWDLYLRTRNEFVQKGEADDEDDDEDGQDNQGTVTDGSSPSYLKEILEQLLEAIVVATNPSGRLVSELFQKLPSKVQYPDYYAIIKEPIDLKTIAQRIQNGSYKSIHAMAKDIDLLAKNAKTYNEPGSQVFKVSFLLLFNKRTVQGGRLSAITMALQYGSESEEDAALAGRPARYEEGESEAESITSFMDVSNPFYQLYDTVRSCRNNQGQLIAEPFFHLPSKKKYPDYYQQIKMPISLQQIRTKLKNQEYETLDHLECDLNLMFENAKRYNVPNSAIYKRVLKLQQVMQAKKKELARRDDIEDGDSMISSATSDAGSAKRKSKKNIRKQRMKILFNVVLEAREPGSGRRLCDLFMVKPSKKDYPDYYKIILEPMDLKIIEHNIRNDKYAGEEGMIEDMKLMFRNARHYNEEGSQVYNDAHILEKLLKDKRKELGPLPDDDDVASPKLKLSRKSGISPKKSKYMTPMQQKLNEVYEAVKNYTDKRGRRLSAIFLRLPSRSELPDYYLTIKKPMDMEKIRSHMMANKYQDIDSMVEDFVMMFNNACTYNEPESLIYKDALVLHKVLLETRRDLEGDEDSHVPNVTLLIQELIHNLFVSVMSHQDDEGRCYSDSLAEIPVPKKNVENNRYRRLDLFQEHMFEVLERARRMNRTDSEIYEDAVELQQFFIKIRDELCKNGEILLSPALSYTTKHLHNDVEKEKKEKLPKELEEDKLKREEEKREAEKSEDSSGAAGLSSLQRTYSQDCSFKNSMYHVGDYVYVEPAEASLQPHIVCIERLWEDSAGEKWLYGCWFYRPNETFHLATRKFLEKEVFKSDYYNKVPVSKILGKCVVMFVKEYFKLCPENFRDEDVFVCESRYSAKTKSFKKIKLWTMPISSVRFVPRDVPLPVVRVASVFANADKGDDEKNTDNSEDSRTEDSFNLEKEKEDVPVEMSNGEPGCHYFEQLRYNDMWLKVGDCVFIKSHGLVRPRVGRIEKVWVRDGAAYFYGPIFIHPEETEHEPTKMFYKKEVFLSNLEETCPMTCILGKCAVLSFKDFLSCRPTEIPENDILLCESRYNESDKQMKKFKGLKRFSLSAKVVDDEIYYFRKPIVPQKEPSPLLEKKIQLLEAKFAELEGGDDDIEEMGEEDSEVIEPPSLPQLQTPLASELDLMPYTPPQSTPKSAKGSAKKEGSKRKINMSGYILFSSEMRAVIKAQHPDYSFGELSRLVGTEWRNLETAKKAEYEGMMGGYPPGLPPLQGPVDGLVSMGSMQPLHPGGPPPHHLPPGVPGLPGIPPPACVRYFFPLIMCSVLFQVGVLGPPGQQAPPPYPGPHPAAPPVIQQPTTPMFVAPPPKTQRLLHSEAYLKYIEGLSAESNSISKWDQTLAARRRDVHLSKEQESRLPSHWLKSKGAHTTMADALWRLRDLMLRDTLNIRQAYNLENL</sequence>
<dbReference type="GeneTree" id="ENSGT00390000003017"/>
<dbReference type="GO" id="GO:0016586">
    <property type="term" value="C:RSC-type complex"/>
    <property type="evidence" value="ECO:0007669"/>
    <property type="project" value="InterPro"/>
</dbReference>
<keyword evidence="6 14" id="KW-0238">DNA-binding</keyword>
<organism evidence="19">
    <name type="scientific">Ursus maritimus</name>
    <name type="common">Polar bear</name>
    <name type="synonym">Thalarctos maritimus</name>
    <dbReference type="NCBI Taxonomy" id="29073"/>
    <lineage>
        <taxon>Eukaryota</taxon>
        <taxon>Metazoa</taxon>
        <taxon>Chordata</taxon>
        <taxon>Craniata</taxon>
        <taxon>Vertebrata</taxon>
        <taxon>Euteleostomi</taxon>
        <taxon>Mammalia</taxon>
        <taxon>Eutheria</taxon>
        <taxon>Laurasiatheria</taxon>
        <taxon>Carnivora</taxon>
        <taxon>Caniformia</taxon>
        <taxon>Ursidae</taxon>
        <taxon>Ursus</taxon>
    </lineage>
</organism>
<accession>A0A452V798</accession>
<dbReference type="CDD" id="cd05517">
    <property type="entry name" value="Bromo_polybromo_II"/>
    <property type="match status" value="1"/>
</dbReference>
<feature type="domain" description="BAH" evidence="18">
    <location>
        <begin position="1089"/>
        <end position="1205"/>
    </location>
</feature>
<evidence type="ECO:0000259" key="18">
    <source>
        <dbReference type="PROSITE" id="PS51038"/>
    </source>
</evidence>
<dbReference type="CDD" id="cd05515">
    <property type="entry name" value="Bromo_polybromo_V"/>
    <property type="match status" value="1"/>
</dbReference>
<dbReference type="PANTHER" id="PTHR16062">
    <property type="entry name" value="SWI/SNF-RELATED"/>
    <property type="match status" value="1"/>
</dbReference>
<dbReference type="InterPro" id="IPR037968">
    <property type="entry name" value="PBRM1_BD5"/>
</dbReference>
<evidence type="ECO:0000256" key="5">
    <source>
        <dbReference type="ARBA" id="ARBA00023117"/>
    </source>
</evidence>
<dbReference type="SUPFAM" id="SSF47370">
    <property type="entry name" value="Bromodomain"/>
    <property type="match status" value="6"/>
</dbReference>
<evidence type="ECO:0000259" key="16">
    <source>
        <dbReference type="PROSITE" id="PS50014"/>
    </source>
</evidence>
<dbReference type="Pfam" id="PF00439">
    <property type="entry name" value="Bromodomain"/>
    <property type="match status" value="6"/>
</dbReference>
<evidence type="ECO:0000256" key="2">
    <source>
        <dbReference type="ARBA" id="ARBA00022737"/>
    </source>
</evidence>
<dbReference type="PROSITE" id="PS51038">
    <property type="entry name" value="BAH"/>
    <property type="match status" value="2"/>
</dbReference>
<dbReference type="CDD" id="cd04717">
    <property type="entry name" value="BAH_polybromo"/>
    <property type="match status" value="2"/>
</dbReference>
<proteinExistence type="predicted"/>
<dbReference type="InterPro" id="IPR001487">
    <property type="entry name" value="Bromodomain"/>
</dbReference>
<evidence type="ECO:0000256" key="3">
    <source>
        <dbReference type="ARBA" id="ARBA00022853"/>
    </source>
</evidence>
<dbReference type="SUPFAM" id="SSF47095">
    <property type="entry name" value="HMG-box"/>
    <property type="match status" value="1"/>
</dbReference>
<dbReference type="CDD" id="cd05526">
    <property type="entry name" value="Bromo_polybromo_VI"/>
    <property type="match status" value="1"/>
</dbReference>
<dbReference type="InterPro" id="IPR009071">
    <property type="entry name" value="HMG_box_dom"/>
</dbReference>
<dbReference type="InterPro" id="IPR037382">
    <property type="entry name" value="Rsc/polybromo"/>
</dbReference>
<keyword evidence="3" id="KW-0156">Chromatin regulator</keyword>
<feature type="region of interest" description="Disordered" evidence="15">
    <location>
        <begin position="155"/>
        <end position="178"/>
    </location>
</feature>
<evidence type="ECO:0000256" key="7">
    <source>
        <dbReference type="ARBA" id="ARBA00023163"/>
    </source>
</evidence>
<dbReference type="FunFam" id="2.30.30.490:FF:000002">
    <property type="entry name" value="protein polybromo-1 isoform X3"/>
    <property type="match status" value="1"/>
</dbReference>
<dbReference type="Pfam" id="PF00505">
    <property type="entry name" value="HMG_box"/>
    <property type="match status" value="1"/>
</dbReference>
<dbReference type="GO" id="GO:0006368">
    <property type="term" value="P:transcription elongation by RNA polymerase II"/>
    <property type="evidence" value="ECO:0007669"/>
    <property type="project" value="TreeGrafter"/>
</dbReference>
<dbReference type="PROSITE" id="PS50014">
    <property type="entry name" value="BROMODOMAIN_2"/>
    <property type="match status" value="5"/>
</dbReference>
<feature type="region of interest" description="Disordered" evidence="15">
    <location>
        <begin position="1"/>
        <end position="39"/>
    </location>
</feature>
<keyword evidence="2" id="KW-0677">Repeat</keyword>
<dbReference type="Ensembl" id="ENSUMAT00000034708.1">
    <property type="protein sequence ID" value="ENSUMAP00000029363.1"/>
    <property type="gene ID" value="ENSUMAG00000021058.1"/>
</dbReference>
<feature type="DNA-binding region" description="HMG box" evidence="14">
    <location>
        <begin position="1312"/>
        <end position="1362"/>
    </location>
</feature>
<feature type="domain" description="BAH" evidence="18">
    <location>
        <begin position="889"/>
        <end position="1007"/>
    </location>
</feature>
<evidence type="ECO:0000256" key="12">
    <source>
        <dbReference type="ARBA" id="ARBA00076961"/>
    </source>
</evidence>
<feature type="region of interest" description="Disordered" evidence="15">
    <location>
        <begin position="835"/>
        <end position="874"/>
    </location>
</feature>
<dbReference type="FunFam" id="1.20.920.10:FF:000011">
    <property type="entry name" value="Protein polybromo-1 isoform 1"/>
    <property type="match status" value="1"/>
</dbReference>
<evidence type="ECO:0000256" key="11">
    <source>
        <dbReference type="ARBA" id="ARBA00069785"/>
    </source>
</evidence>
<feature type="region of interest" description="Disordered" evidence="15">
    <location>
        <begin position="435"/>
        <end position="465"/>
    </location>
</feature>
<dbReference type="PROSITE" id="PS00633">
    <property type="entry name" value="BROMODOMAIN_1"/>
    <property type="match status" value="5"/>
</dbReference>
<reference evidence="19" key="1">
    <citation type="submission" date="2019-03" db="UniProtKB">
        <authorList>
            <consortium name="Ensembl"/>
        </authorList>
    </citation>
    <scope>IDENTIFICATION</scope>
</reference>
<comment type="subcellular location">
    <subcellularLocation>
        <location evidence="1">Nucleus</location>
    </subcellularLocation>
</comment>
<evidence type="ECO:0000256" key="9">
    <source>
        <dbReference type="ARBA" id="ARBA00056318"/>
    </source>
</evidence>
<dbReference type="Gene3D" id="2.30.30.490">
    <property type="match status" value="2"/>
</dbReference>
<feature type="domain" description="Bromo" evidence="16">
    <location>
        <begin position="348"/>
        <end position="418"/>
    </location>
</feature>
<dbReference type="InterPro" id="IPR001025">
    <property type="entry name" value="BAH_dom"/>
</dbReference>
<comment type="subunit">
    <text evidence="10">Component of the SWI/SNF-B (PBAF) chromatin remodeling complex, at least composed of SMARCA4/BRG1, SMARCB1/BAF47/SNF5, ACTL6A/BAF53A or ACTL6B/BAF53B, SMARCE1/BAF57, SMARCD1/BAF60A, SMARCD2/BAF60B, perhaps SMARCD3/BAF60C, SMARCC1/BAF155, SMARCC2/BAF170, PBRM1/BAF180, ARID2/BAF200 and actin. Interacts with PHF10/BAF45A. Interacts with acetylated 'Lys-14' of histone H3 (H3K14ac), and may also interact with other acetylated or methylated Lys residues on histone H3.</text>
</comment>
<feature type="region of interest" description="Disordered" evidence="15">
    <location>
        <begin position="1039"/>
        <end position="1066"/>
    </location>
</feature>
<feature type="domain" description="Bromo" evidence="16">
    <location>
        <begin position="486"/>
        <end position="556"/>
    </location>
</feature>
<dbReference type="InterPro" id="IPR043151">
    <property type="entry name" value="BAH_sf"/>
</dbReference>
<dbReference type="GO" id="GO:0003677">
    <property type="term" value="F:DNA binding"/>
    <property type="evidence" value="ECO:0007669"/>
    <property type="project" value="UniProtKB-UniRule"/>
</dbReference>
<keyword evidence="5 13" id="KW-0103">Bromodomain</keyword>
<dbReference type="PANTHER" id="PTHR16062:SF19">
    <property type="entry name" value="PROTEIN POLYBROMO-1"/>
    <property type="match status" value="1"/>
</dbReference>
<dbReference type="FunFam" id="1.20.920.10:FF:000013">
    <property type="entry name" value="Protein polybromo-1 isoform 1"/>
    <property type="match status" value="1"/>
</dbReference>
<feature type="domain" description="Bromo" evidence="16">
    <location>
        <begin position="624"/>
        <end position="694"/>
    </location>
</feature>
<dbReference type="SMART" id="SM00398">
    <property type="entry name" value="HMG"/>
    <property type="match status" value="1"/>
</dbReference>
<dbReference type="FunFam" id="2.30.30.490:FF:000003">
    <property type="entry name" value="protein polybromo-1 isoform X3"/>
    <property type="match status" value="1"/>
</dbReference>
<keyword evidence="7" id="KW-0804">Transcription</keyword>
<dbReference type="FunFam" id="1.20.920.10:FF:000015">
    <property type="entry name" value="protein polybromo-1 isoform X3"/>
    <property type="match status" value="1"/>
</dbReference>
<evidence type="ECO:0000313" key="19">
    <source>
        <dbReference type="Ensembl" id="ENSUMAP00000029363"/>
    </source>
</evidence>
<dbReference type="FunFam" id="1.20.920.10:FF:000009">
    <property type="entry name" value="Protein polybromo-1 isoform 1"/>
    <property type="match status" value="1"/>
</dbReference>
<feature type="region of interest" description="Disordered" evidence="15">
    <location>
        <begin position="573"/>
        <end position="594"/>
    </location>
</feature>
<dbReference type="CDD" id="cd05524">
    <property type="entry name" value="Bromo_polybromo_I"/>
    <property type="match status" value="1"/>
</dbReference>